<keyword evidence="1" id="KW-0489">Methyltransferase</keyword>
<dbReference type="PANTHER" id="PTHR30481:SF2">
    <property type="entry name" value="SITE-SPECIFIC DNA-METHYLTRANSFERASE (ADENINE-SPECIFIC)"/>
    <property type="match status" value="1"/>
</dbReference>
<dbReference type="GO" id="GO:0043565">
    <property type="term" value="F:sequence-specific DNA binding"/>
    <property type="evidence" value="ECO:0007669"/>
    <property type="project" value="TreeGrafter"/>
</dbReference>
<dbReference type="Gene3D" id="3.40.50.150">
    <property type="entry name" value="Vaccinia Virus protein VP39"/>
    <property type="match status" value="2"/>
</dbReference>
<gene>
    <name evidence="4" type="ORF">LCGC14_1394020</name>
</gene>
<name>A0A0F9KJY1_9ZZZZ</name>
<accession>A0A0F9KJY1</accession>
<dbReference type="InterPro" id="IPR029063">
    <property type="entry name" value="SAM-dependent_MTases_sf"/>
</dbReference>
<sequence length="306" mass="35007">MTLIRYPGSKAKLAVQIVAAFPDEMRVELWAHASKWEYREPFFGAGAIGFQVFGIMPAGATVELNDKDYWISSLWNSVLRAPEELVEKIRDFTPSPCAFYEFKEQDGDTGVDPCEAGFRKLALHQMSVSGFGSMSGGPIGGRDQENARYKVGCRWNAERLCRHVLECHQQLGKFRRVRFTCRDFSAVVREAKERSFLYLDPPYVGKGGILYRHAMVESDHRRLAGDLFQSKSSWVLSYDDHPLIRELYEWADITELRVRYSNATLNGKRSRPKNREILIRPGKLRAHGEDGNETLMKTHAPKEAWV</sequence>
<keyword evidence="3" id="KW-0949">S-adenosyl-L-methionine</keyword>
<dbReference type="SUPFAM" id="SSF53335">
    <property type="entry name" value="S-adenosyl-L-methionine-dependent methyltransferases"/>
    <property type="match status" value="1"/>
</dbReference>
<comment type="caution">
    <text evidence="4">The sequence shown here is derived from an EMBL/GenBank/DDBJ whole genome shotgun (WGS) entry which is preliminary data.</text>
</comment>
<keyword evidence="2" id="KW-0808">Transferase</keyword>
<dbReference type="InterPro" id="IPR012327">
    <property type="entry name" value="MeTrfase_D12"/>
</dbReference>
<evidence type="ECO:0000256" key="2">
    <source>
        <dbReference type="ARBA" id="ARBA00022679"/>
    </source>
</evidence>
<dbReference type="GO" id="GO:0032259">
    <property type="term" value="P:methylation"/>
    <property type="evidence" value="ECO:0007669"/>
    <property type="project" value="UniProtKB-KW"/>
</dbReference>
<evidence type="ECO:0008006" key="5">
    <source>
        <dbReference type="Google" id="ProtNLM"/>
    </source>
</evidence>
<evidence type="ECO:0000256" key="1">
    <source>
        <dbReference type="ARBA" id="ARBA00022603"/>
    </source>
</evidence>
<dbReference type="EMBL" id="LAZR01009039">
    <property type="protein sequence ID" value="KKM75066.1"/>
    <property type="molecule type" value="Genomic_DNA"/>
</dbReference>
<dbReference type="GO" id="GO:0009007">
    <property type="term" value="F:site-specific DNA-methyltransferase (adenine-specific) activity"/>
    <property type="evidence" value="ECO:0007669"/>
    <property type="project" value="UniProtKB-EC"/>
</dbReference>
<dbReference type="GO" id="GO:0006298">
    <property type="term" value="P:mismatch repair"/>
    <property type="evidence" value="ECO:0007669"/>
    <property type="project" value="TreeGrafter"/>
</dbReference>
<dbReference type="PANTHER" id="PTHR30481">
    <property type="entry name" value="DNA ADENINE METHYLASE"/>
    <property type="match status" value="1"/>
</dbReference>
<protein>
    <recommendedName>
        <fullName evidence="5">Site-specific DNA-methyltransferase (adenine-specific)</fullName>
    </recommendedName>
</protein>
<reference evidence="4" key="1">
    <citation type="journal article" date="2015" name="Nature">
        <title>Complex archaea that bridge the gap between prokaryotes and eukaryotes.</title>
        <authorList>
            <person name="Spang A."/>
            <person name="Saw J.H."/>
            <person name="Jorgensen S.L."/>
            <person name="Zaremba-Niedzwiedzka K."/>
            <person name="Martijn J."/>
            <person name="Lind A.E."/>
            <person name="van Eijk R."/>
            <person name="Schleper C."/>
            <person name="Guy L."/>
            <person name="Ettema T.J."/>
        </authorList>
    </citation>
    <scope>NUCLEOTIDE SEQUENCE</scope>
</reference>
<dbReference type="AlphaFoldDB" id="A0A0F9KJY1"/>
<evidence type="ECO:0000313" key="4">
    <source>
        <dbReference type="EMBL" id="KKM75066.1"/>
    </source>
</evidence>
<evidence type="ECO:0000256" key="3">
    <source>
        <dbReference type="ARBA" id="ARBA00022691"/>
    </source>
</evidence>
<dbReference type="Pfam" id="PF02086">
    <property type="entry name" value="MethyltransfD12"/>
    <property type="match status" value="1"/>
</dbReference>
<dbReference type="GO" id="GO:0009307">
    <property type="term" value="P:DNA restriction-modification system"/>
    <property type="evidence" value="ECO:0007669"/>
    <property type="project" value="InterPro"/>
</dbReference>
<dbReference type="GO" id="GO:1904047">
    <property type="term" value="F:S-adenosyl-L-methionine binding"/>
    <property type="evidence" value="ECO:0007669"/>
    <property type="project" value="TreeGrafter"/>
</dbReference>
<proteinExistence type="predicted"/>
<organism evidence="4">
    <name type="scientific">marine sediment metagenome</name>
    <dbReference type="NCBI Taxonomy" id="412755"/>
    <lineage>
        <taxon>unclassified sequences</taxon>
        <taxon>metagenomes</taxon>
        <taxon>ecological metagenomes</taxon>
    </lineage>
</organism>